<keyword evidence="2" id="KW-1185">Reference proteome</keyword>
<reference evidence="1" key="1">
    <citation type="submission" date="2020-04" db="EMBL/GenBank/DDBJ databases">
        <title>Draft genome resource of the tomato pathogen Pseudocercospora fuligena.</title>
        <authorList>
            <person name="Zaccaron A."/>
        </authorList>
    </citation>
    <scope>NUCLEOTIDE SEQUENCE</scope>
    <source>
        <strain evidence="1">PF001</strain>
    </source>
</reference>
<dbReference type="AlphaFoldDB" id="A0A8H6VM71"/>
<dbReference type="OrthoDB" id="3649689at2759"/>
<proteinExistence type="predicted"/>
<evidence type="ECO:0000313" key="2">
    <source>
        <dbReference type="Proteomes" id="UP000660729"/>
    </source>
</evidence>
<dbReference type="Proteomes" id="UP000660729">
    <property type="component" value="Unassembled WGS sequence"/>
</dbReference>
<evidence type="ECO:0000313" key="1">
    <source>
        <dbReference type="EMBL" id="KAF7197518.1"/>
    </source>
</evidence>
<gene>
    <name evidence="1" type="ORF">HII31_01328</name>
</gene>
<comment type="caution">
    <text evidence="1">The sequence shown here is derived from an EMBL/GenBank/DDBJ whole genome shotgun (WGS) entry which is preliminary data.</text>
</comment>
<accession>A0A8H6VM71</accession>
<dbReference type="EMBL" id="JABCIY010000015">
    <property type="protein sequence ID" value="KAF7197518.1"/>
    <property type="molecule type" value="Genomic_DNA"/>
</dbReference>
<organism evidence="1 2">
    <name type="scientific">Pseudocercospora fuligena</name>
    <dbReference type="NCBI Taxonomy" id="685502"/>
    <lineage>
        <taxon>Eukaryota</taxon>
        <taxon>Fungi</taxon>
        <taxon>Dikarya</taxon>
        <taxon>Ascomycota</taxon>
        <taxon>Pezizomycotina</taxon>
        <taxon>Dothideomycetes</taxon>
        <taxon>Dothideomycetidae</taxon>
        <taxon>Mycosphaerellales</taxon>
        <taxon>Mycosphaerellaceae</taxon>
        <taxon>Pseudocercospora</taxon>
    </lineage>
</organism>
<sequence length="370" mass="42932">MTLPEHALAYENCTLDELRKFVQDRGLHNAEDIPPSQQECIQLLRNADEASTFRFMALAGELRNRIYDKLLTLNEKSRCHPLILAASKSINNEASQIIYATNIPTIRFEANHILFLETERARHDRRFEPTMKLNAPTWPVSFLKFEKVRILLEDEALNDAIDEGYCRAAWESGIRWGGELYNVVAFLQKSHTLMKVVIEGKPYGNEDRPGRLRNPGSYMRYHSFPLSRLCANIDVEFSNMDLWPNFEAKVREDARVHEDLLRHNILLGMQCVQTERLYCHSLLGTLGKIAPLEVVEEFHRISSQMNWRYDVICWFNADMEQHMKDIIVKSSPILDEIFSLAGSHLDHNHSDPKTEEYIEAHAIRLSLNIR</sequence>
<name>A0A8H6VM71_9PEZI</name>
<protein>
    <submittedName>
        <fullName evidence="1">Uncharacterized protein</fullName>
    </submittedName>
</protein>